<comment type="caution">
    <text evidence="1">The sequence shown here is derived from an EMBL/GenBank/DDBJ whole genome shotgun (WGS) entry which is preliminary data.</text>
</comment>
<dbReference type="RefSeq" id="WP_156474618.1">
    <property type="nucleotide sequence ID" value="NZ_JAMYZR010000002.1"/>
</dbReference>
<proteinExistence type="predicted"/>
<keyword evidence="2" id="KW-1185">Reference proteome</keyword>
<organism evidence="1 2">
    <name type="scientific">Acetobacter cerevisiae</name>
    <dbReference type="NCBI Taxonomy" id="178900"/>
    <lineage>
        <taxon>Bacteria</taxon>
        <taxon>Pseudomonadati</taxon>
        <taxon>Pseudomonadota</taxon>
        <taxon>Alphaproteobacteria</taxon>
        <taxon>Acetobacterales</taxon>
        <taxon>Acetobacteraceae</taxon>
        <taxon>Acetobacter</taxon>
    </lineage>
</organism>
<gene>
    <name evidence="1" type="ORF">NKW54_03120</name>
</gene>
<protein>
    <submittedName>
        <fullName evidence="1">Uncharacterized protein</fullName>
    </submittedName>
</protein>
<dbReference type="Proteomes" id="UP001523543">
    <property type="component" value="Unassembled WGS sequence"/>
</dbReference>
<reference evidence="1 2" key="1">
    <citation type="submission" date="2022-06" db="EMBL/GenBank/DDBJ databases">
        <title>Acetobacer genomes from food samples.</title>
        <authorList>
            <person name="Sombolestani A."/>
        </authorList>
    </citation>
    <scope>NUCLEOTIDE SEQUENCE [LARGE SCALE GENOMIC DNA]</scope>
    <source>
        <strain evidence="1 2">R-83281</strain>
    </source>
</reference>
<dbReference type="EMBL" id="JAMYZR010000002">
    <property type="protein sequence ID" value="MCP1244931.1"/>
    <property type="molecule type" value="Genomic_DNA"/>
</dbReference>
<name>A0ABT1ENI6_9PROT</name>
<accession>A0ABT1ENI6</accession>
<sequence length="116" mass="13253">MSSHPSLFFVINLEYCPLKNHKDRVRDYFYPRCQANRLEDVLFLRPFFRHGMTNGFSLSEHATKFSLQRKKAKPLLTQNNIWPSVASKASGKKSNTSILGNAKKAPDFHPGLCTVL</sequence>
<evidence type="ECO:0000313" key="1">
    <source>
        <dbReference type="EMBL" id="MCP1244931.1"/>
    </source>
</evidence>
<evidence type="ECO:0000313" key="2">
    <source>
        <dbReference type="Proteomes" id="UP001523543"/>
    </source>
</evidence>